<dbReference type="EMBL" id="CAVLGL010000159">
    <property type="protein sequence ID" value="CAK1604305.1"/>
    <property type="molecule type" value="Genomic_DNA"/>
</dbReference>
<dbReference type="Proteomes" id="UP001314205">
    <property type="component" value="Unassembled WGS sequence"/>
</dbReference>
<feature type="region of interest" description="Disordered" evidence="13">
    <location>
        <begin position="26"/>
        <end position="85"/>
    </location>
</feature>
<dbReference type="Pfam" id="PF00018">
    <property type="entry name" value="SH3_1"/>
    <property type="match status" value="1"/>
</dbReference>
<evidence type="ECO:0000256" key="9">
    <source>
        <dbReference type="ARBA" id="ARBA00022833"/>
    </source>
</evidence>
<feature type="coiled-coil region" evidence="12">
    <location>
        <begin position="551"/>
        <end position="585"/>
    </location>
</feature>
<dbReference type="FunFam" id="2.30.30.40:FF:000221">
    <property type="entry name" value="SH3 and cysteine-rich domain-containing protein 2"/>
    <property type="match status" value="1"/>
</dbReference>
<gene>
    <name evidence="16" type="ORF">PARMNEM_LOCUS22538</name>
</gene>
<dbReference type="AlphaFoldDB" id="A0AAV1MAY0"/>
<evidence type="ECO:0000256" key="3">
    <source>
        <dbReference type="ARBA" id="ARBA00022443"/>
    </source>
</evidence>
<feature type="compositionally biased region" description="Acidic residues" evidence="13">
    <location>
        <begin position="784"/>
        <end position="793"/>
    </location>
</feature>
<evidence type="ECO:0000256" key="10">
    <source>
        <dbReference type="ARBA" id="ARBA00023136"/>
    </source>
</evidence>
<dbReference type="PROSITE" id="PS50002">
    <property type="entry name" value="SH3"/>
    <property type="match status" value="1"/>
</dbReference>
<dbReference type="CDD" id="cd20817">
    <property type="entry name" value="C1_Stac"/>
    <property type="match status" value="1"/>
</dbReference>
<feature type="compositionally biased region" description="Low complexity" evidence="13">
    <location>
        <begin position="172"/>
        <end position="182"/>
    </location>
</feature>
<dbReference type="PANTHER" id="PTHR15135:SF7">
    <property type="entry name" value="STAC-LIKE, ISOFORM J"/>
    <property type="match status" value="1"/>
</dbReference>
<dbReference type="SUPFAM" id="SSF103657">
    <property type="entry name" value="BAR/IMD domain-like"/>
    <property type="match status" value="1"/>
</dbReference>
<evidence type="ECO:0000256" key="5">
    <source>
        <dbReference type="ARBA" id="ARBA00022490"/>
    </source>
</evidence>
<dbReference type="InterPro" id="IPR046349">
    <property type="entry name" value="C1-like_sf"/>
</dbReference>
<feature type="region of interest" description="Disordered" evidence="13">
    <location>
        <begin position="151"/>
        <end position="244"/>
    </location>
</feature>
<keyword evidence="9" id="KW-0862">Zinc</keyword>
<comment type="caution">
    <text evidence="16">The sequence shown here is derived from an EMBL/GenBank/DDBJ whole genome shotgun (WGS) entry which is preliminary data.</text>
</comment>
<evidence type="ECO:0000256" key="12">
    <source>
        <dbReference type="SAM" id="Coils"/>
    </source>
</evidence>
<evidence type="ECO:0000256" key="11">
    <source>
        <dbReference type="PROSITE-ProRule" id="PRU00192"/>
    </source>
</evidence>
<name>A0AAV1MAY0_9NEOP</name>
<keyword evidence="17" id="KW-1185">Reference proteome</keyword>
<keyword evidence="6" id="KW-0479">Metal-binding</keyword>
<keyword evidence="3 11" id="KW-0728">SH3 domain</keyword>
<dbReference type="Gene3D" id="3.30.60.20">
    <property type="match status" value="1"/>
</dbReference>
<organism evidence="16 17">
    <name type="scientific">Parnassius mnemosyne</name>
    <name type="common">clouded apollo</name>
    <dbReference type="NCBI Taxonomy" id="213953"/>
    <lineage>
        <taxon>Eukaryota</taxon>
        <taxon>Metazoa</taxon>
        <taxon>Ecdysozoa</taxon>
        <taxon>Arthropoda</taxon>
        <taxon>Hexapoda</taxon>
        <taxon>Insecta</taxon>
        <taxon>Pterygota</taxon>
        <taxon>Neoptera</taxon>
        <taxon>Endopterygota</taxon>
        <taxon>Lepidoptera</taxon>
        <taxon>Glossata</taxon>
        <taxon>Ditrysia</taxon>
        <taxon>Papilionoidea</taxon>
        <taxon>Papilionidae</taxon>
        <taxon>Parnassiinae</taxon>
        <taxon>Parnassini</taxon>
        <taxon>Parnassius</taxon>
        <taxon>Driopa</taxon>
    </lineage>
</organism>
<evidence type="ECO:0000256" key="1">
    <source>
        <dbReference type="ARBA" id="ARBA00004278"/>
    </source>
</evidence>
<feature type="compositionally biased region" description="Basic and acidic residues" evidence="13">
    <location>
        <begin position="771"/>
        <end position="781"/>
    </location>
</feature>
<evidence type="ECO:0000256" key="13">
    <source>
        <dbReference type="SAM" id="MobiDB-lite"/>
    </source>
</evidence>
<sequence>MYVIYPAEEVVSLTYSSYSLPRPRQRPTLDVLFGPPPHATTSANSQPSTPAPPRAVSFPKTAPPELAERAPASPTPSLERPAKLRERTKAKLLKKLGRHDDNEFGKIVRTPAPDEFELPAPLPTPAFSRKNIFDRDFDALFEVANTPQFGANIRVTTPEPERRSDASGAQFPSPATSSLSLLPPRPYSEPTINPSPVPSARTSTPSTPTQRSSCEGSSSKPKKRSFFRKFHSSRESTPPKTVTMQQPPVEMALRELTHPAHNEQLKNQQQVTFKLVKTVSDFTTQLSQLYERHSAEMQVLVGNFRKRNSELRKERASCPSSLFHTWETLLQEVEADVMGSSNAATSLERLVATPLIDRTFHMKVQARKLFVHREGCEVILGKADDQLNKSRQEYRAAFLNYCNNQNTAALAAYYDSHNNYVQQLTATNAMIDQYHKHTLPTILQELEEILTDVTTAVSEAIYQGGEIITDKCNNQLRRYESLCAQSRAVSSTADLAHLARTLLNTQPPMRTPKRAFMPPYPPEPDDPPLDVPAETMPPVLRGEMLLDRMDIREARLNYEQLRKDAQDLEMQIKQLQDSLDSLARSQSRNLESNLYSKVNEIQEDLSLKKYDYRATQLHLAAVRAQRELFAAKADSGAAAADRKLSSSSAGSMKNKWLKAFRSLKPPSAPPPQLGPQDKKNQMYHAVSTVMAMRRNGAARDAMRSGGESEAHNFQEYTYKKITPCDICSQVLRGHTRQGLRCRICKMNVHTDCMPQAGKCQTKSKLLRRQKSTSEIESHRVQETAFEEEKEEVDQTYQVLKRASEIAKPGGGDSRGGGGPVVRVSAPEEPGAARSPARPAAGLAVAPQAATSTSAPHSPRRQKLNLRMKSLSLDSPECGELRRRPPREQPAQGSRVLSPSSPVHSRRLLSARVGRMSSVELPDEPDKSLSSNSASPCPSPKYQRLLPTNLYVILYNFKSRHADELDLKAGYKVTVIDTSDPDWWKGKCLGKIGYFPSKYCTKLQAGERPLQVTHNLQVSDGDNGLMLLRDQIVIQVGDEIDGMVMIRSGDNRQGVCPIKFLQEV</sequence>
<dbReference type="InterPro" id="IPR036028">
    <property type="entry name" value="SH3-like_dom_sf"/>
</dbReference>
<evidence type="ECO:0000313" key="16">
    <source>
        <dbReference type="EMBL" id="CAK1604305.1"/>
    </source>
</evidence>
<dbReference type="InterPro" id="IPR002219">
    <property type="entry name" value="PKC_DAG/PE"/>
</dbReference>
<evidence type="ECO:0000256" key="7">
    <source>
        <dbReference type="ARBA" id="ARBA00022737"/>
    </source>
</evidence>
<evidence type="ECO:0000313" key="17">
    <source>
        <dbReference type="Proteomes" id="UP001314205"/>
    </source>
</evidence>
<dbReference type="InterPro" id="IPR027267">
    <property type="entry name" value="AH/BAR_dom_sf"/>
</dbReference>
<protein>
    <recommendedName>
        <fullName evidence="18">SH3 and cysteine-rich domain-containing protein 3</fullName>
    </recommendedName>
</protein>
<dbReference type="GO" id="GO:0042383">
    <property type="term" value="C:sarcolemma"/>
    <property type="evidence" value="ECO:0007669"/>
    <property type="project" value="UniProtKB-SubCell"/>
</dbReference>
<reference evidence="16 17" key="1">
    <citation type="submission" date="2023-11" db="EMBL/GenBank/DDBJ databases">
        <authorList>
            <person name="Hedman E."/>
            <person name="Englund M."/>
            <person name="Stromberg M."/>
            <person name="Nyberg Akerstrom W."/>
            <person name="Nylinder S."/>
            <person name="Jareborg N."/>
            <person name="Kallberg Y."/>
            <person name="Kronander E."/>
        </authorList>
    </citation>
    <scope>NUCLEOTIDE SEQUENCE [LARGE SCALE GENOMIC DNA]</scope>
</reference>
<dbReference type="Gene3D" id="1.20.1270.60">
    <property type="entry name" value="Arfaptin homology (AH) domain/BAR domain"/>
    <property type="match status" value="1"/>
</dbReference>
<evidence type="ECO:0000256" key="2">
    <source>
        <dbReference type="ARBA" id="ARBA00004496"/>
    </source>
</evidence>
<dbReference type="GO" id="GO:0003009">
    <property type="term" value="P:skeletal muscle contraction"/>
    <property type="evidence" value="ECO:0007669"/>
    <property type="project" value="TreeGrafter"/>
</dbReference>
<evidence type="ECO:0000259" key="14">
    <source>
        <dbReference type="PROSITE" id="PS50002"/>
    </source>
</evidence>
<dbReference type="Pfam" id="PF26085">
    <property type="entry name" value="SH3_20"/>
    <property type="match status" value="1"/>
</dbReference>
<feature type="compositionally biased region" description="Polar residues" evidence="13">
    <location>
        <begin position="39"/>
        <end position="48"/>
    </location>
</feature>
<dbReference type="SUPFAM" id="SSF50044">
    <property type="entry name" value="SH3-domain"/>
    <property type="match status" value="1"/>
</dbReference>
<dbReference type="SUPFAM" id="SSF57889">
    <property type="entry name" value="Cysteine-rich domain"/>
    <property type="match status" value="1"/>
</dbReference>
<keyword evidence="5" id="KW-0963">Cytoplasm</keyword>
<dbReference type="InterPro" id="IPR039688">
    <property type="entry name" value="STAC1/2/3"/>
</dbReference>
<keyword evidence="8" id="KW-0863">Zinc-finger</keyword>
<feature type="compositionally biased region" description="Low complexity" evidence="13">
    <location>
        <begin position="820"/>
        <end position="849"/>
    </location>
</feature>
<keyword evidence="10" id="KW-0472">Membrane</keyword>
<keyword evidence="7" id="KW-0677">Repeat</keyword>
<feature type="compositionally biased region" description="Basic residues" evidence="13">
    <location>
        <begin position="220"/>
        <end position="231"/>
    </location>
</feature>
<keyword evidence="12" id="KW-0175">Coiled coil</keyword>
<dbReference type="SMART" id="SM00109">
    <property type="entry name" value="C1"/>
    <property type="match status" value="1"/>
</dbReference>
<evidence type="ECO:0000259" key="15">
    <source>
        <dbReference type="PROSITE" id="PS50081"/>
    </source>
</evidence>
<dbReference type="InterPro" id="IPR001452">
    <property type="entry name" value="SH3_domain"/>
</dbReference>
<dbReference type="GO" id="GO:0008270">
    <property type="term" value="F:zinc ion binding"/>
    <property type="evidence" value="ECO:0007669"/>
    <property type="project" value="UniProtKB-KW"/>
</dbReference>
<evidence type="ECO:0000256" key="8">
    <source>
        <dbReference type="ARBA" id="ARBA00022771"/>
    </source>
</evidence>
<feature type="compositionally biased region" description="Gly residues" evidence="13">
    <location>
        <begin position="808"/>
        <end position="819"/>
    </location>
</feature>
<feature type="compositionally biased region" description="Low complexity" evidence="13">
    <location>
        <begin position="198"/>
        <end position="219"/>
    </location>
</feature>
<evidence type="ECO:0008006" key="18">
    <source>
        <dbReference type="Google" id="ProtNLM"/>
    </source>
</evidence>
<dbReference type="Pfam" id="PF00130">
    <property type="entry name" value="C1_1"/>
    <property type="match status" value="1"/>
</dbReference>
<dbReference type="FunFam" id="3.30.60.20:FF:000056">
    <property type="entry name" value="Uncharacterized protein, isoform C"/>
    <property type="match status" value="1"/>
</dbReference>
<keyword evidence="4" id="KW-1003">Cell membrane</keyword>
<dbReference type="PROSITE" id="PS50081">
    <property type="entry name" value="ZF_DAG_PE_2"/>
    <property type="match status" value="1"/>
</dbReference>
<comment type="subcellular location">
    <subcellularLocation>
        <location evidence="1">Cell membrane</location>
        <location evidence="1">Sarcolemma</location>
        <topology evidence="1">Peripheral membrane protein</topology>
        <orientation evidence="1">Cytoplasmic side</orientation>
    </subcellularLocation>
    <subcellularLocation>
        <location evidence="2">Cytoplasm</location>
    </subcellularLocation>
</comment>
<feature type="compositionally biased region" description="Polar residues" evidence="13">
    <location>
        <begin position="890"/>
        <end position="902"/>
    </location>
</feature>
<evidence type="ECO:0000256" key="4">
    <source>
        <dbReference type="ARBA" id="ARBA00022475"/>
    </source>
</evidence>
<dbReference type="PANTHER" id="PTHR15135">
    <property type="entry name" value="STAC"/>
    <property type="match status" value="1"/>
</dbReference>
<evidence type="ECO:0000256" key="6">
    <source>
        <dbReference type="ARBA" id="ARBA00022723"/>
    </source>
</evidence>
<dbReference type="GO" id="GO:1903078">
    <property type="term" value="P:positive regulation of protein localization to plasma membrane"/>
    <property type="evidence" value="ECO:0007669"/>
    <property type="project" value="TreeGrafter"/>
</dbReference>
<dbReference type="SMART" id="SM00326">
    <property type="entry name" value="SH3"/>
    <property type="match status" value="1"/>
</dbReference>
<dbReference type="GO" id="GO:0005737">
    <property type="term" value="C:cytoplasm"/>
    <property type="evidence" value="ECO:0007669"/>
    <property type="project" value="UniProtKB-SubCell"/>
</dbReference>
<feature type="domain" description="SH3" evidence="14">
    <location>
        <begin position="945"/>
        <end position="1004"/>
    </location>
</feature>
<dbReference type="InterPro" id="IPR059031">
    <property type="entry name" value="SH3_20"/>
</dbReference>
<feature type="compositionally biased region" description="Pro residues" evidence="13">
    <location>
        <begin position="183"/>
        <end position="197"/>
    </location>
</feature>
<dbReference type="Gene3D" id="2.30.30.40">
    <property type="entry name" value="SH3 Domains"/>
    <property type="match status" value="1"/>
</dbReference>
<proteinExistence type="predicted"/>
<feature type="region of interest" description="Disordered" evidence="13">
    <location>
        <begin position="768"/>
        <end position="939"/>
    </location>
</feature>
<accession>A0AAV1MAY0</accession>
<dbReference type="PROSITE" id="PS00479">
    <property type="entry name" value="ZF_DAG_PE_1"/>
    <property type="match status" value="1"/>
</dbReference>
<feature type="domain" description="Phorbol-ester/DAG-type" evidence="15">
    <location>
        <begin position="710"/>
        <end position="759"/>
    </location>
</feature>